<gene>
    <name evidence="2" type="ORF">CC84DRAFT_1163084</name>
</gene>
<dbReference type="OrthoDB" id="10677164at2759"/>
<sequence length="152" mass="16974">MSVSNSDNLLTEQDQSLIRAGIDFLKEYFADQGEGAKEVGKTKKEQVNQTKRTNPDNAATRSAQDSPRLSKTAIGRRIFELQDLPQLCVITVEVHQVAGKDGTGEVEPGWNRVYNTSLKEKAIGELLRNDFPRIYHTAIVIIQQHQKPVGEV</sequence>
<feature type="compositionally biased region" description="Basic and acidic residues" evidence="1">
    <location>
        <begin position="35"/>
        <end position="46"/>
    </location>
</feature>
<reference evidence="2 3" key="1">
    <citation type="submission" date="2016-05" db="EMBL/GenBank/DDBJ databases">
        <title>Comparative analysis of secretome profiles of manganese(II)-oxidizing ascomycete fungi.</title>
        <authorList>
            <consortium name="DOE Joint Genome Institute"/>
            <person name="Zeiner C.A."/>
            <person name="Purvine S.O."/>
            <person name="Zink E.M."/>
            <person name="Wu S."/>
            <person name="Pasa-Tolic L."/>
            <person name="Chaput D.L."/>
            <person name="Haridas S."/>
            <person name="Grigoriev I.V."/>
            <person name="Santelli C.M."/>
            <person name="Hansel C.M."/>
        </authorList>
    </citation>
    <scope>NUCLEOTIDE SEQUENCE [LARGE SCALE GENOMIC DNA]</scope>
    <source>
        <strain evidence="2 3">AP3s5-JAC2a</strain>
    </source>
</reference>
<protein>
    <submittedName>
        <fullName evidence="2">Uncharacterized protein</fullName>
    </submittedName>
</protein>
<keyword evidence="3" id="KW-1185">Reference proteome</keyword>
<organism evidence="2 3">
    <name type="scientific">Paraphaeosphaeria sporulosa</name>
    <dbReference type="NCBI Taxonomy" id="1460663"/>
    <lineage>
        <taxon>Eukaryota</taxon>
        <taxon>Fungi</taxon>
        <taxon>Dikarya</taxon>
        <taxon>Ascomycota</taxon>
        <taxon>Pezizomycotina</taxon>
        <taxon>Dothideomycetes</taxon>
        <taxon>Pleosporomycetidae</taxon>
        <taxon>Pleosporales</taxon>
        <taxon>Massarineae</taxon>
        <taxon>Didymosphaeriaceae</taxon>
        <taxon>Paraphaeosphaeria</taxon>
    </lineage>
</organism>
<proteinExistence type="predicted"/>
<evidence type="ECO:0000313" key="2">
    <source>
        <dbReference type="EMBL" id="OAG06778.1"/>
    </source>
</evidence>
<feature type="region of interest" description="Disordered" evidence="1">
    <location>
        <begin position="35"/>
        <end position="69"/>
    </location>
</feature>
<feature type="compositionally biased region" description="Polar residues" evidence="1">
    <location>
        <begin position="47"/>
        <end position="69"/>
    </location>
</feature>
<evidence type="ECO:0000313" key="3">
    <source>
        <dbReference type="Proteomes" id="UP000077069"/>
    </source>
</evidence>
<dbReference type="EMBL" id="KV441551">
    <property type="protein sequence ID" value="OAG06778.1"/>
    <property type="molecule type" value="Genomic_DNA"/>
</dbReference>
<dbReference type="AlphaFoldDB" id="A0A177CIU4"/>
<dbReference type="GeneID" id="28761656"/>
<dbReference type="Proteomes" id="UP000077069">
    <property type="component" value="Unassembled WGS sequence"/>
</dbReference>
<accession>A0A177CIU4</accession>
<dbReference type="RefSeq" id="XP_018037143.1">
    <property type="nucleotide sequence ID" value="XM_018178170.1"/>
</dbReference>
<name>A0A177CIU4_9PLEO</name>
<dbReference type="InParanoid" id="A0A177CIU4"/>
<evidence type="ECO:0000256" key="1">
    <source>
        <dbReference type="SAM" id="MobiDB-lite"/>
    </source>
</evidence>